<evidence type="ECO:0000256" key="3">
    <source>
        <dbReference type="ARBA" id="ARBA00038362"/>
    </source>
</evidence>
<accession>A0ABP1G0A3</accession>
<proteinExistence type="inferred from homology"/>
<dbReference type="Pfam" id="PF00300">
    <property type="entry name" value="His_Phos_1"/>
    <property type="match status" value="1"/>
</dbReference>
<dbReference type="SUPFAM" id="SSF53254">
    <property type="entry name" value="Phosphoglycerate mutase-like"/>
    <property type="match status" value="1"/>
</dbReference>
<dbReference type="Proteomes" id="UP001497392">
    <property type="component" value="Unassembled WGS sequence"/>
</dbReference>
<comment type="caution">
    <text evidence="5">The sequence shown here is derived from an EMBL/GenBank/DDBJ whole genome shotgun (WGS) entry which is preliminary data.</text>
</comment>
<reference evidence="5 6" key="1">
    <citation type="submission" date="2024-06" db="EMBL/GenBank/DDBJ databases">
        <authorList>
            <person name="Kraege A."/>
            <person name="Thomma B."/>
        </authorList>
    </citation>
    <scope>NUCLEOTIDE SEQUENCE [LARGE SCALE GENOMIC DNA]</scope>
</reference>
<dbReference type="Gene3D" id="3.40.50.1240">
    <property type="entry name" value="Phosphoglycerate mutase-like"/>
    <property type="match status" value="1"/>
</dbReference>
<feature type="region of interest" description="Disordered" evidence="4">
    <location>
        <begin position="1"/>
        <end position="44"/>
    </location>
</feature>
<evidence type="ECO:0000256" key="2">
    <source>
        <dbReference type="ARBA" id="ARBA00023235"/>
    </source>
</evidence>
<dbReference type="InterPro" id="IPR001345">
    <property type="entry name" value="PG/BPGM_mutase_AS"/>
</dbReference>
<protein>
    <submittedName>
        <fullName evidence="5">G7453 protein</fullName>
    </submittedName>
</protein>
<dbReference type="CDD" id="cd07067">
    <property type="entry name" value="HP_PGM_like"/>
    <property type="match status" value="1"/>
</dbReference>
<keyword evidence="1" id="KW-0324">Glycolysis</keyword>
<dbReference type="PANTHER" id="PTHR48100:SF1">
    <property type="entry name" value="HISTIDINE PHOSPHATASE FAMILY PROTEIN-RELATED"/>
    <property type="match status" value="1"/>
</dbReference>
<dbReference type="InterPro" id="IPR050275">
    <property type="entry name" value="PGM_Phosphatase"/>
</dbReference>
<dbReference type="SMART" id="SM00855">
    <property type="entry name" value="PGAM"/>
    <property type="match status" value="1"/>
</dbReference>
<feature type="compositionally biased region" description="Polar residues" evidence="4">
    <location>
        <begin position="28"/>
        <end position="39"/>
    </location>
</feature>
<comment type="similarity">
    <text evidence="3">Belongs to the phosphoglycerate mutase family.</text>
</comment>
<dbReference type="InterPro" id="IPR029033">
    <property type="entry name" value="His_PPase_superfam"/>
</dbReference>
<evidence type="ECO:0000256" key="4">
    <source>
        <dbReference type="SAM" id="MobiDB-lite"/>
    </source>
</evidence>
<name>A0ABP1G0A3_9CHLO</name>
<dbReference type="InterPro" id="IPR013078">
    <property type="entry name" value="His_Pase_superF_clade-1"/>
</dbReference>
<evidence type="ECO:0000313" key="5">
    <source>
        <dbReference type="EMBL" id="CAL5224721.1"/>
    </source>
</evidence>
<dbReference type="EMBL" id="CAXHTA020000011">
    <property type="protein sequence ID" value="CAL5224721.1"/>
    <property type="molecule type" value="Genomic_DNA"/>
</dbReference>
<dbReference type="PROSITE" id="PS00175">
    <property type="entry name" value="PG_MUTASE"/>
    <property type="match status" value="1"/>
</dbReference>
<keyword evidence="2" id="KW-0413">Isomerase</keyword>
<keyword evidence="6" id="KW-1185">Reference proteome</keyword>
<gene>
    <name evidence="5" type="primary">g7453</name>
    <name evidence="5" type="ORF">VP750_LOCUS6380</name>
</gene>
<evidence type="ECO:0000256" key="1">
    <source>
        <dbReference type="ARBA" id="ARBA00023152"/>
    </source>
</evidence>
<sequence length="394" mass="44170">MQPPSKRARIAVESDTSGPPRPRGLQGLASTPGSGSPDTAQRPPVCGVETTWRIQSVERVFGSQSLNTPPHADTHRWAGTSACCGCEDDFRISYSQSYTRVDSQSQHRTPPQAHFEASVQAKQLSEGTVGVTAHHGQAPGRHSMTPELVSEEHLIGEHRPERAEAEDADHAAPCQRLFPIFRPKSQWKVLHVIRHGESEYNAATSYGMDFSDPQIFNPKLTEKGRKQAINLRAKLEKLAKLEHAVWVTSPLTRAVETFLLSCPKRHLLANRTSHAPAGTDIQVAIRPELTEHLVTTGDIGMPRAWLEERFPELRPSMEGMAERWWFAPEHNDSMRQSFKKTEPKKSLQERVGLFRRWVQAQPEQVIVAFGHSSMIKELSGGKRLRNCELLTMQL</sequence>
<evidence type="ECO:0000313" key="6">
    <source>
        <dbReference type="Proteomes" id="UP001497392"/>
    </source>
</evidence>
<organism evidence="5 6">
    <name type="scientific">Coccomyxa viridis</name>
    <dbReference type="NCBI Taxonomy" id="1274662"/>
    <lineage>
        <taxon>Eukaryota</taxon>
        <taxon>Viridiplantae</taxon>
        <taxon>Chlorophyta</taxon>
        <taxon>core chlorophytes</taxon>
        <taxon>Trebouxiophyceae</taxon>
        <taxon>Trebouxiophyceae incertae sedis</taxon>
        <taxon>Coccomyxaceae</taxon>
        <taxon>Coccomyxa</taxon>
    </lineage>
</organism>
<dbReference type="PANTHER" id="PTHR48100">
    <property type="entry name" value="BROAD-SPECIFICITY PHOSPHATASE YOR283W-RELATED"/>
    <property type="match status" value="1"/>
</dbReference>